<feature type="compositionally biased region" description="Basic and acidic residues" evidence="1">
    <location>
        <begin position="69"/>
        <end position="80"/>
    </location>
</feature>
<organism evidence="2 3">
    <name type="scientific">Caerostris darwini</name>
    <dbReference type="NCBI Taxonomy" id="1538125"/>
    <lineage>
        <taxon>Eukaryota</taxon>
        <taxon>Metazoa</taxon>
        <taxon>Ecdysozoa</taxon>
        <taxon>Arthropoda</taxon>
        <taxon>Chelicerata</taxon>
        <taxon>Arachnida</taxon>
        <taxon>Araneae</taxon>
        <taxon>Araneomorphae</taxon>
        <taxon>Entelegynae</taxon>
        <taxon>Araneoidea</taxon>
        <taxon>Araneidae</taxon>
        <taxon>Caerostris</taxon>
    </lineage>
</organism>
<feature type="region of interest" description="Disordered" evidence="1">
    <location>
        <begin position="44"/>
        <end position="80"/>
    </location>
</feature>
<keyword evidence="3" id="KW-1185">Reference proteome</keyword>
<accession>A0AAV4WLX0</accession>
<dbReference type="AlphaFoldDB" id="A0AAV4WLX0"/>
<name>A0AAV4WLX0_9ARAC</name>
<gene>
    <name evidence="2" type="ORF">CDAR_117591</name>
</gene>
<reference evidence="2 3" key="1">
    <citation type="submission" date="2021-06" db="EMBL/GenBank/DDBJ databases">
        <title>Caerostris darwini draft genome.</title>
        <authorList>
            <person name="Kono N."/>
            <person name="Arakawa K."/>
        </authorList>
    </citation>
    <scope>NUCLEOTIDE SEQUENCE [LARGE SCALE GENOMIC DNA]</scope>
</reference>
<evidence type="ECO:0000313" key="3">
    <source>
        <dbReference type="Proteomes" id="UP001054837"/>
    </source>
</evidence>
<feature type="compositionally biased region" description="Basic and acidic residues" evidence="1">
    <location>
        <begin position="45"/>
        <end position="60"/>
    </location>
</feature>
<proteinExistence type="predicted"/>
<comment type="caution">
    <text evidence="2">The sequence shown here is derived from an EMBL/GenBank/DDBJ whole genome shotgun (WGS) entry which is preliminary data.</text>
</comment>
<evidence type="ECO:0000313" key="2">
    <source>
        <dbReference type="EMBL" id="GIY83318.1"/>
    </source>
</evidence>
<dbReference type="EMBL" id="BPLQ01014801">
    <property type="protein sequence ID" value="GIY83318.1"/>
    <property type="molecule type" value="Genomic_DNA"/>
</dbReference>
<protein>
    <submittedName>
        <fullName evidence="2">Uncharacterized protein</fullName>
    </submittedName>
</protein>
<evidence type="ECO:0000256" key="1">
    <source>
        <dbReference type="SAM" id="MobiDB-lite"/>
    </source>
</evidence>
<dbReference type="Proteomes" id="UP001054837">
    <property type="component" value="Unassembled WGS sequence"/>
</dbReference>
<sequence length="80" mass="9033">MRPSSPFSPPPLSFALSPSNEPLNFAPLLFTETKQTNNRILLFFGKREKERPSEKEESSDSPKIIPHKHPCEEGDGKLRA</sequence>